<organism evidence="1 2">
    <name type="scientific">Scortum barcoo</name>
    <name type="common">barcoo grunter</name>
    <dbReference type="NCBI Taxonomy" id="214431"/>
    <lineage>
        <taxon>Eukaryota</taxon>
        <taxon>Metazoa</taxon>
        <taxon>Chordata</taxon>
        <taxon>Craniata</taxon>
        <taxon>Vertebrata</taxon>
        <taxon>Euteleostomi</taxon>
        <taxon>Actinopterygii</taxon>
        <taxon>Neopterygii</taxon>
        <taxon>Teleostei</taxon>
        <taxon>Neoteleostei</taxon>
        <taxon>Acanthomorphata</taxon>
        <taxon>Eupercaria</taxon>
        <taxon>Centrarchiformes</taxon>
        <taxon>Terapontoidei</taxon>
        <taxon>Terapontidae</taxon>
        <taxon>Scortum</taxon>
    </lineage>
</organism>
<name>A0ACB8W6A0_9TELE</name>
<evidence type="ECO:0000313" key="2">
    <source>
        <dbReference type="Proteomes" id="UP000831701"/>
    </source>
</evidence>
<comment type="caution">
    <text evidence="1">The sequence shown here is derived from an EMBL/GenBank/DDBJ whole genome shotgun (WGS) entry which is preliminary data.</text>
</comment>
<accession>A0ACB8W6A0</accession>
<reference evidence="1" key="1">
    <citation type="submission" date="2022-04" db="EMBL/GenBank/DDBJ databases">
        <title>Jade perch genome.</title>
        <authorList>
            <person name="Chao B."/>
        </authorList>
    </citation>
    <scope>NUCLEOTIDE SEQUENCE</scope>
    <source>
        <strain evidence="1">CB-2022</strain>
    </source>
</reference>
<evidence type="ECO:0000313" key="1">
    <source>
        <dbReference type="EMBL" id="KAI3363537.1"/>
    </source>
</evidence>
<sequence>MSAYTVSLPGPGPWGFRLQGGKDFNMPLTISRITPGSKAAQGNLVQGDVIVAIDGVSTEGMTHLEAQNKIKMANYNLALTMSKSKRPVMMPTPRIDNIIPLIPHQQPQSVQVSGRLSACSASSVPAGADSPGGRGQRKQYNSPIGLYSEETLREMAAIQAGRPTGFSLPLLPIVLASNASELWVCFFFLTSSPPHKLPFTFLSSSCLRFVFLSVLFVTTSSPPPVISPSFNPGALDTALSTHKPIEVKGPGGKATIIHAQYNTPISMYSQDAIMDVIAGQTQGKGHEAGTLPVKDRLVDSSSPVYQAVQSAEKDPDLGDWTRRSTNMQSKSFRVLAHMTGTESSPGQEEGEEEALRRSSPTEHAPSTGSTPSTQPLDAAAALSGPAPHSHYGQHPAMHQAPQAPPQQHYQPMPQQYQQPPAQQFPPTQQSSIQIPVGSAPPKVVSTACIYPSQPAPAPAPAPAPPQPRPPAAAPAPAAPASSNRPPWVSDSNFANKFDPSKMTTTTTVKVQPLPQAAFPLAVTSPTPPHWYLQLPALPHHTKSRPFTPVAEGRRPKSGEVCRQQPYASVWVVQQRHQVSTCCFLASRGPFLVALGRSWHPEEFNCHYCHMSLADVSFVEEQNNVYCENCYEEFFAPTCARCNTKIMGVRRYTCLPVCLHSENPKKCDARSAADMALFTCFVCAACGKAFGNSLFHMEDGEPYCEKDYIALFSTKCHGCDFPVEAGDKFIEALGHTWHDTCFVCAVRNGNRNQTVSSVSLNCWIQLGGGRRCREEEARSAAHRGSGYSGYSYANPSPGMRRRAAKQTMAVEPESLACSLPGPERHVGQGADTNGRLLQHPEARLQGGAPGGDGERGQDRGEREEERRRRRRRWTGDGKLEGRREGNEETTNDRVVIITAVQSDTREASEPDVPSGFAAGQNPDHVLQGTGVKPEARRPGEDSTIAPEDAARFLSCYCSGHCPEDATNNTCQTNGQCFAIIEEDEHGEAILTSGCMKYEGSHFQCKDSPNAQTRRTIECCNTNFCNRDLQPTLPPQPPSEGSPHWLAFLISMTVCCCTLICLTVVCYYRYKWQTERQRYHKDLEQEVFIPAGESLKDLIHQSQSSGSGSGLPLLVQRTIAKQIQMVRQIGKGRYGEVWLGRWRGEKVAVKVFFTREEASWFRETEIYQTVLMRHENILGFIAADIKGTGAFTQLFLITDYHENGSLYDYLKLTTLDTQTLLRLAYSAACGLCHLHTEIYGTQGKPAIAHRDLKSKNILIKKNGTCCIADLGLAVKFNSDTNEVDVPLSTRVGTRRYMAPEVLDESLNKNHFQAYIMADIYSYGLVIWEMARRCVTGGIVEDYQLPYYDTVPSDPSYEDMLEVVCVKGLMRPTVSNRWNSDECLRAMLKLMSECWAHNPASRLTILRVKKTLAKMVESQDIKI</sequence>
<gene>
    <name evidence="1" type="ORF">L3Q82_012132</name>
</gene>
<protein>
    <submittedName>
        <fullName evidence="1">Uncharacterized protein</fullName>
    </submittedName>
</protein>
<dbReference type="Proteomes" id="UP000831701">
    <property type="component" value="Chromosome 14"/>
</dbReference>
<dbReference type="EMBL" id="CM041544">
    <property type="protein sequence ID" value="KAI3363537.1"/>
    <property type="molecule type" value="Genomic_DNA"/>
</dbReference>
<proteinExistence type="predicted"/>
<keyword evidence="2" id="KW-1185">Reference proteome</keyword>